<proteinExistence type="predicted"/>
<evidence type="ECO:0000313" key="4">
    <source>
        <dbReference type="Proteomes" id="UP001224775"/>
    </source>
</evidence>
<gene>
    <name evidence="3" type="ORF">QTG54_014246</name>
</gene>
<dbReference type="Proteomes" id="UP001224775">
    <property type="component" value="Unassembled WGS sequence"/>
</dbReference>
<dbReference type="SUPFAM" id="SSF52833">
    <property type="entry name" value="Thioredoxin-like"/>
    <property type="match status" value="1"/>
</dbReference>
<dbReference type="InterPro" id="IPR036249">
    <property type="entry name" value="Thioredoxin-like_sf"/>
</dbReference>
<sequence>MLNRFGLLISASRIITSNPFQFNSAHAKLPSTTMTRLNATKSGARTALDEMSPDGSFKRVDAAWRNKISKEPGSMFPPEKNRYHLYVAYACPWAHRTLMTRAIKGLEDVISVTVVMPVWQKTKPDDPNDSHNGWIFADKTSGKVLKNSAGLGGPFPSSYPQNEEDPFYNAKSIREIYEMAGDKDGKYTVPILFDKWSQTIVSNESSEIIQILNSEFDEYATSPDIDLEPEDLREAMQSVDSWIYPNLNNGVYRCGFAQTQEAYDVAIDELTAAFDRVEDILSRQRFIAGDQFTLSDIRLFVTLLRFDEVYVVYFKTNTRSVANSSVLLNYCRDIYQMTRVAETVDMHQIKEHYFCSHPDLNKLSIVPRGPNFERMLKERHNRDDLGIKRPKISVSDDEKSPPPSEASVLSSI</sequence>
<dbReference type="InterPro" id="IPR040079">
    <property type="entry name" value="Glutathione_S-Trfase"/>
</dbReference>
<dbReference type="Pfam" id="PF13409">
    <property type="entry name" value="GST_N_2"/>
    <property type="match status" value="1"/>
</dbReference>
<dbReference type="InterPro" id="IPR016639">
    <property type="entry name" value="GST_Omega/GSH"/>
</dbReference>
<keyword evidence="3" id="KW-0560">Oxidoreductase</keyword>
<dbReference type="PANTHER" id="PTHR32419">
    <property type="entry name" value="GLUTATHIONYL-HYDROQUINONE REDUCTASE"/>
    <property type="match status" value="1"/>
</dbReference>
<dbReference type="EMBL" id="JATAAI010000035">
    <property type="protein sequence ID" value="KAK1735180.1"/>
    <property type="molecule type" value="Genomic_DNA"/>
</dbReference>
<dbReference type="GO" id="GO:0005737">
    <property type="term" value="C:cytoplasm"/>
    <property type="evidence" value="ECO:0007669"/>
    <property type="project" value="TreeGrafter"/>
</dbReference>
<feature type="region of interest" description="Disordered" evidence="1">
    <location>
        <begin position="387"/>
        <end position="412"/>
    </location>
</feature>
<name>A0AAD9D6Y6_9STRA</name>
<dbReference type="InterPro" id="IPR036282">
    <property type="entry name" value="Glutathione-S-Trfase_C_sf"/>
</dbReference>
<evidence type="ECO:0000313" key="3">
    <source>
        <dbReference type="EMBL" id="KAK1735180.1"/>
    </source>
</evidence>
<dbReference type="SFLD" id="SFLDS00019">
    <property type="entry name" value="Glutathione_Transferase_(cytos"/>
    <property type="match status" value="1"/>
</dbReference>
<dbReference type="Gene3D" id="3.40.30.10">
    <property type="entry name" value="Glutaredoxin"/>
    <property type="match status" value="1"/>
</dbReference>
<feature type="domain" description="GST N-terminal" evidence="2">
    <location>
        <begin position="90"/>
        <end position="214"/>
    </location>
</feature>
<dbReference type="CDD" id="cd03190">
    <property type="entry name" value="GST_C_Omega_like"/>
    <property type="match status" value="1"/>
</dbReference>
<dbReference type="AlphaFoldDB" id="A0AAD9D6Y6"/>
<dbReference type="EC" id="1.8.5.7" evidence="3"/>
<protein>
    <submittedName>
        <fullName evidence="3">Glutathionyl-hydroquinone reductase</fullName>
        <ecNumber evidence="3">1.8.5.7</ecNumber>
    </submittedName>
</protein>
<keyword evidence="4" id="KW-1185">Reference proteome</keyword>
<dbReference type="PANTHER" id="PTHR32419:SF6">
    <property type="entry name" value="GLUTATHIONE S-TRANSFERASE OMEGA-LIKE 1-RELATED"/>
    <property type="match status" value="1"/>
</dbReference>
<reference evidence="3" key="1">
    <citation type="submission" date="2023-06" db="EMBL/GenBank/DDBJ databases">
        <title>Survivors Of The Sea: Transcriptome response of Skeletonema marinoi to long-term dormancy.</title>
        <authorList>
            <person name="Pinder M.I.M."/>
            <person name="Kourtchenko O."/>
            <person name="Robertson E.K."/>
            <person name="Larsson T."/>
            <person name="Maumus F."/>
            <person name="Osuna-Cruz C.M."/>
            <person name="Vancaester E."/>
            <person name="Stenow R."/>
            <person name="Vandepoele K."/>
            <person name="Ploug H."/>
            <person name="Bruchert V."/>
            <person name="Godhe A."/>
            <person name="Topel M."/>
        </authorList>
    </citation>
    <scope>NUCLEOTIDE SEQUENCE</scope>
    <source>
        <strain evidence="3">R05AC</strain>
    </source>
</reference>
<dbReference type="GO" id="GO:0016491">
    <property type="term" value="F:oxidoreductase activity"/>
    <property type="evidence" value="ECO:0007669"/>
    <property type="project" value="UniProtKB-KW"/>
</dbReference>
<dbReference type="Pfam" id="PF13410">
    <property type="entry name" value="GST_C_2"/>
    <property type="match status" value="1"/>
</dbReference>
<dbReference type="SFLD" id="SFLDG01148">
    <property type="entry name" value="Xi_(cytGST)"/>
    <property type="match status" value="1"/>
</dbReference>
<dbReference type="GO" id="GO:0004364">
    <property type="term" value="F:glutathione transferase activity"/>
    <property type="evidence" value="ECO:0007669"/>
    <property type="project" value="InterPro"/>
</dbReference>
<organism evidence="3 4">
    <name type="scientific">Skeletonema marinoi</name>
    <dbReference type="NCBI Taxonomy" id="267567"/>
    <lineage>
        <taxon>Eukaryota</taxon>
        <taxon>Sar</taxon>
        <taxon>Stramenopiles</taxon>
        <taxon>Ochrophyta</taxon>
        <taxon>Bacillariophyta</taxon>
        <taxon>Coscinodiscophyceae</taxon>
        <taxon>Thalassiosirophycidae</taxon>
        <taxon>Thalassiosirales</taxon>
        <taxon>Skeletonemataceae</taxon>
        <taxon>Skeletonema</taxon>
        <taxon>Skeletonema marinoi-dohrnii complex</taxon>
    </lineage>
</organism>
<dbReference type="Gene3D" id="1.20.1050.10">
    <property type="match status" value="1"/>
</dbReference>
<comment type="caution">
    <text evidence="3">The sequence shown here is derived from an EMBL/GenBank/DDBJ whole genome shotgun (WGS) entry which is preliminary data.</text>
</comment>
<dbReference type="InterPro" id="IPR047047">
    <property type="entry name" value="GST_Omega-like_C"/>
</dbReference>
<evidence type="ECO:0000259" key="2">
    <source>
        <dbReference type="Pfam" id="PF13409"/>
    </source>
</evidence>
<dbReference type="InterPro" id="IPR004045">
    <property type="entry name" value="Glutathione_S-Trfase_N"/>
</dbReference>
<evidence type="ECO:0000256" key="1">
    <source>
        <dbReference type="SAM" id="MobiDB-lite"/>
    </source>
</evidence>
<dbReference type="SFLD" id="SFLDG01206">
    <property type="entry name" value="Xi.1"/>
    <property type="match status" value="1"/>
</dbReference>
<dbReference type="SUPFAM" id="SSF47616">
    <property type="entry name" value="GST C-terminal domain-like"/>
    <property type="match status" value="1"/>
</dbReference>
<accession>A0AAD9D6Y6</accession>